<proteinExistence type="inferred from homology"/>
<keyword evidence="7 10" id="KW-1133">Transmembrane helix</keyword>
<dbReference type="AlphaFoldDB" id="A0A803JJH3"/>
<name>A0A803JJH3_XENTR</name>
<evidence type="ECO:0000256" key="5">
    <source>
        <dbReference type="ARBA" id="ARBA00022792"/>
    </source>
</evidence>
<comment type="similarity">
    <text evidence="3">Belongs to the cytochrome c oxidase VIII family.</text>
</comment>
<keyword evidence="8" id="KW-0496">Mitochondrion</keyword>
<comment type="pathway">
    <text evidence="2">Energy metabolism; oxidative phosphorylation.</text>
</comment>
<protein>
    <submittedName>
        <fullName evidence="11">Uncharacterized protein</fullName>
    </submittedName>
</protein>
<dbReference type="GeneTree" id="ENSGT01150000288464"/>
<evidence type="ECO:0000256" key="10">
    <source>
        <dbReference type="SAM" id="Phobius"/>
    </source>
</evidence>
<dbReference type="InterPro" id="IPR036548">
    <property type="entry name" value="Cyt_c_oxidase_su8_sf"/>
</dbReference>
<dbReference type="PANTHER" id="PTHR16717:SF5">
    <property type="entry name" value="CYTOCHROME C OXIDASE SUBUNIT 8, ISOFORM A"/>
    <property type="match status" value="1"/>
</dbReference>
<evidence type="ECO:0000256" key="1">
    <source>
        <dbReference type="ARBA" id="ARBA00004434"/>
    </source>
</evidence>
<comment type="subcellular location">
    <subcellularLocation>
        <location evidence="1">Mitochondrion inner membrane</location>
        <topology evidence="1">Single-pass membrane protein</topology>
    </subcellularLocation>
</comment>
<reference evidence="11" key="2">
    <citation type="submission" date="2021-03" db="UniProtKB">
        <authorList>
            <consortium name="Ensembl"/>
        </authorList>
    </citation>
    <scope>IDENTIFICATION</scope>
</reference>
<dbReference type="GO" id="GO:0006123">
    <property type="term" value="P:mitochondrial electron transport, cytochrome c to oxygen"/>
    <property type="evidence" value="ECO:0007669"/>
    <property type="project" value="InterPro"/>
</dbReference>
<evidence type="ECO:0000256" key="8">
    <source>
        <dbReference type="ARBA" id="ARBA00023128"/>
    </source>
</evidence>
<evidence type="ECO:0000256" key="2">
    <source>
        <dbReference type="ARBA" id="ARBA00004673"/>
    </source>
</evidence>
<keyword evidence="9 10" id="KW-0472">Membrane</keyword>
<evidence type="ECO:0000256" key="6">
    <source>
        <dbReference type="ARBA" id="ARBA00022946"/>
    </source>
</evidence>
<dbReference type="Ensembl" id="ENSXETT00000108673">
    <property type="protein sequence ID" value="ENSXETP00000108085"/>
    <property type="gene ID" value="ENSXETG00000046924"/>
</dbReference>
<organism evidence="11">
    <name type="scientific">Xenopus tropicalis</name>
    <name type="common">Western clawed frog</name>
    <name type="synonym">Silurana tropicalis</name>
    <dbReference type="NCBI Taxonomy" id="8364"/>
    <lineage>
        <taxon>Eukaryota</taxon>
        <taxon>Metazoa</taxon>
        <taxon>Chordata</taxon>
        <taxon>Craniata</taxon>
        <taxon>Vertebrata</taxon>
        <taxon>Euteleostomi</taxon>
        <taxon>Amphibia</taxon>
        <taxon>Batrachia</taxon>
        <taxon>Anura</taxon>
        <taxon>Pipoidea</taxon>
        <taxon>Pipidae</taxon>
        <taxon>Xenopodinae</taxon>
        <taxon>Xenopus</taxon>
        <taxon>Silurana</taxon>
    </lineage>
</organism>
<evidence type="ECO:0000313" key="11">
    <source>
        <dbReference type="Ensembl" id="ENSXETP00000108085"/>
    </source>
</evidence>
<reference evidence="11" key="1">
    <citation type="journal article" date="2010" name="Science">
        <title>The genome of the Western clawed frog Xenopus tropicalis.</title>
        <authorList>
            <person name="Hellsten U."/>
            <person name="Harland R.M."/>
            <person name="Gilchrist M.J."/>
            <person name="Hendrix D."/>
            <person name="Jurka J."/>
            <person name="Kapitonov V."/>
            <person name="Ovcharenko I."/>
            <person name="Putnam N.H."/>
            <person name="Shu S."/>
            <person name="Taher L."/>
            <person name="Blitz I.L."/>
            <person name="Blumberg B."/>
            <person name="Dichmann D.S."/>
            <person name="Dubchak I."/>
            <person name="Amaya E."/>
            <person name="Detter J.C."/>
            <person name="Fletcher R."/>
            <person name="Gerhard D.S."/>
            <person name="Goodstein D."/>
            <person name="Graves T."/>
            <person name="Grigoriev I.V."/>
            <person name="Grimwood J."/>
            <person name="Kawashima T."/>
            <person name="Lindquist E."/>
            <person name="Lucas S.M."/>
            <person name="Mead P.E."/>
            <person name="Mitros T."/>
            <person name="Ogino H."/>
            <person name="Ohta Y."/>
            <person name="Poliakov A.V."/>
            <person name="Pollet N."/>
            <person name="Robert J."/>
            <person name="Salamov A."/>
            <person name="Sater A.K."/>
            <person name="Schmutz J."/>
            <person name="Terry A."/>
            <person name="Vize P.D."/>
            <person name="Warren W.C."/>
            <person name="Wells D."/>
            <person name="Wills A."/>
            <person name="Wilson R.K."/>
            <person name="Zimmerman L.B."/>
            <person name="Zorn A.M."/>
            <person name="Grainger R."/>
            <person name="Grammer T."/>
            <person name="Khokha M.K."/>
            <person name="Richardson P.M."/>
            <person name="Rokhsar D.S."/>
        </authorList>
    </citation>
    <scope>NUCLEOTIDE SEQUENCE [LARGE SCALE GENOMIC DNA]</scope>
    <source>
        <strain evidence="11">Nigerian</strain>
    </source>
</reference>
<dbReference type="Pfam" id="PF02285">
    <property type="entry name" value="COX8"/>
    <property type="match status" value="1"/>
</dbReference>
<dbReference type="SUPFAM" id="SSF81431">
    <property type="entry name" value="Mitochondrial cytochrome c oxidase subunit VIIIb (aka IX)"/>
    <property type="match status" value="1"/>
</dbReference>
<accession>A0A803JJH3</accession>
<sequence length="62" mass="6951">SLGTASTIRLHFLTCLIDICLISDKMSIGQEQSIAMVTMFVTFLVPSGWVLANMEDYKKRPE</sequence>
<feature type="transmembrane region" description="Helical" evidence="10">
    <location>
        <begin position="33"/>
        <end position="52"/>
    </location>
</feature>
<dbReference type="InParanoid" id="A0A803JJH3"/>
<evidence type="ECO:0000256" key="4">
    <source>
        <dbReference type="ARBA" id="ARBA00022692"/>
    </source>
</evidence>
<dbReference type="GO" id="GO:0005743">
    <property type="term" value="C:mitochondrial inner membrane"/>
    <property type="evidence" value="ECO:0007669"/>
    <property type="project" value="UniProtKB-SubCell"/>
</dbReference>
<dbReference type="InterPro" id="IPR003205">
    <property type="entry name" value="Cyt_c_oxidase_su8"/>
</dbReference>
<keyword evidence="6" id="KW-0809">Transit peptide</keyword>
<evidence type="ECO:0000256" key="3">
    <source>
        <dbReference type="ARBA" id="ARBA00010117"/>
    </source>
</evidence>
<evidence type="ECO:0000256" key="9">
    <source>
        <dbReference type="ARBA" id="ARBA00023136"/>
    </source>
</evidence>
<evidence type="ECO:0000256" key="7">
    <source>
        <dbReference type="ARBA" id="ARBA00022989"/>
    </source>
</evidence>
<keyword evidence="4 10" id="KW-0812">Transmembrane</keyword>
<dbReference type="GO" id="GO:0045277">
    <property type="term" value="C:respiratory chain complex IV"/>
    <property type="evidence" value="ECO:0007669"/>
    <property type="project" value="InterPro"/>
</dbReference>
<dbReference type="Gene3D" id="4.10.81.10">
    <property type="entry name" value="Cytochrome c oxidase, subunit 8"/>
    <property type="match status" value="1"/>
</dbReference>
<keyword evidence="5" id="KW-0999">Mitochondrion inner membrane</keyword>
<dbReference type="PANTHER" id="PTHR16717">
    <property type="entry name" value="CYTOCHROME C OXIDASE POLYPEPTIDE VIII"/>
    <property type="match status" value="1"/>
</dbReference>
<dbReference type="UniPathway" id="UPA00705"/>